<keyword evidence="12" id="KW-1185">Reference proteome</keyword>
<dbReference type="PANTHER" id="PTHR48085:SF5">
    <property type="entry name" value="CADMIUM_ZINC-TRANSPORTING ATPASE HMA4-RELATED"/>
    <property type="match status" value="1"/>
</dbReference>
<dbReference type="Gene3D" id="2.70.150.10">
    <property type="entry name" value="Calcium-transporting ATPase, cytoplasmic transduction domain A"/>
    <property type="match status" value="1"/>
</dbReference>
<dbReference type="InterPro" id="IPR023299">
    <property type="entry name" value="ATPase_P-typ_cyto_dom_N"/>
</dbReference>
<dbReference type="Gene3D" id="3.40.50.1000">
    <property type="entry name" value="HAD superfamily/HAD-like"/>
    <property type="match status" value="1"/>
</dbReference>
<dbReference type="GO" id="GO:0046872">
    <property type="term" value="F:metal ion binding"/>
    <property type="evidence" value="ECO:0007669"/>
    <property type="project" value="UniProtKB-KW"/>
</dbReference>
<dbReference type="SFLD" id="SFLDF00027">
    <property type="entry name" value="p-type_atpase"/>
    <property type="match status" value="1"/>
</dbReference>
<dbReference type="InterPro" id="IPR051014">
    <property type="entry name" value="Cation_Transport_ATPase_IB"/>
</dbReference>
<gene>
    <name evidence="11" type="ORF">ETSY1_00160</name>
</gene>
<dbReference type="EMBL" id="AZHW01000051">
    <property type="protein sequence ID" value="ETX03408.1"/>
    <property type="molecule type" value="Genomic_DNA"/>
</dbReference>
<protein>
    <recommendedName>
        <fullName evidence="7">P-type Zn(2+) transporter</fullName>
        <ecNumber evidence="7">7.2.2.12</ecNumber>
    </recommendedName>
</protein>
<dbReference type="NCBIfam" id="TIGR01525">
    <property type="entry name" value="ATPase-IB_hvy"/>
    <property type="match status" value="1"/>
</dbReference>
<dbReference type="InterPro" id="IPR059000">
    <property type="entry name" value="ATPase_P-type_domA"/>
</dbReference>
<evidence type="ECO:0000259" key="10">
    <source>
        <dbReference type="Pfam" id="PF00122"/>
    </source>
</evidence>
<dbReference type="PROSITE" id="PS01229">
    <property type="entry name" value="COF_2"/>
    <property type="match status" value="1"/>
</dbReference>
<dbReference type="Gene3D" id="3.40.1110.10">
    <property type="entry name" value="Calcium-transporting ATPase, cytoplasmic domain N"/>
    <property type="match status" value="1"/>
</dbReference>
<comment type="similarity">
    <text evidence="2 9">Belongs to the cation transport ATPase (P-type) (TC 3.A.3) family. Type IB subfamily.</text>
</comment>
<feature type="domain" description="P-type ATPase A" evidence="10">
    <location>
        <begin position="187"/>
        <end position="283"/>
    </location>
</feature>
<organism evidence="11 12">
    <name type="scientific">Entotheonella factor</name>
    <dbReference type="NCBI Taxonomy" id="1429438"/>
    <lineage>
        <taxon>Bacteria</taxon>
        <taxon>Pseudomonadati</taxon>
        <taxon>Nitrospinota/Tectimicrobiota group</taxon>
        <taxon>Candidatus Tectimicrobiota</taxon>
        <taxon>Candidatus Entotheonellia</taxon>
        <taxon>Candidatus Entotheonellales</taxon>
        <taxon>Candidatus Entotheonellaceae</taxon>
        <taxon>Candidatus Entotheonella</taxon>
    </lineage>
</organism>
<dbReference type="GO" id="GO:0016887">
    <property type="term" value="F:ATP hydrolysis activity"/>
    <property type="evidence" value="ECO:0007669"/>
    <property type="project" value="InterPro"/>
</dbReference>
<proteinExistence type="inferred from homology"/>
<evidence type="ECO:0000256" key="9">
    <source>
        <dbReference type="RuleBase" id="RU362081"/>
    </source>
</evidence>
<dbReference type="AlphaFoldDB" id="W4LZT3"/>
<dbReference type="EC" id="7.2.2.12" evidence="7"/>
<dbReference type="GO" id="GO:0016463">
    <property type="term" value="F:P-type zinc transporter activity"/>
    <property type="evidence" value="ECO:0007669"/>
    <property type="project" value="UniProtKB-EC"/>
</dbReference>
<dbReference type="Proteomes" id="UP000019141">
    <property type="component" value="Unassembled WGS sequence"/>
</dbReference>
<dbReference type="SFLD" id="SFLDG00002">
    <property type="entry name" value="C1.7:_P-type_atpase_like"/>
    <property type="match status" value="1"/>
</dbReference>
<dbReference type="SUPFAM" id="SSF56784">
    <property type="entry name" value="HAD-like"/>
    <property type="match status" value="1"/>
</dbReference>
<evidence type="ECO:0000256" key="2">
    <source>
        <dbReference type="ARBA" id="ARBA00006024"/>
    </source>
</evidence>
<dbReference type="PRINTS" id="PR00119">
    <property type="entry name" value="CATATPASE"/>
</dbReference>
<evidence type="ECO:0000256" key="7">
    <source>
        <dbReference type="ARBA" id="ARBA00039097"/>
    </source>
</evidence>
<dbReference type="InterPro" id="IPR001757">
    <property type="entry name" value="P_typ_ATPase"/>
</dbReference>
<keyword evidence="3 9" id="KW-0812">Transmembrane</keyword>
<dbReference type="GO" id="GO:0005886">
    <property type="term" value="C:plasma membrane"/>
    <property type="evidence" value="ECO:0007669"/>
    <property type="project" value="UniProtKB-SubCell"/>
</dbReference>
<evidence type="ECO:0000256" key="5">
    <source>
        <dbReference type="ARBA" id="ARBA00022989"/>
    </source>
</evidence>
<keyword evidence="9" id="KW-0067">ATP-binding</keyword>
<dbReference type="InterPro" id="IPR023214">
    <property type="entry name" value="HAD_sf"/>
</dbReference>
<dbReference type="NCBIfam" id="TIGR01494">
    <property type="entry name" value="ATPase_P-type"/>
    <property type="match status" value="1"/>
</dbReference>
<dbReference type="InterPro" id="IPR018303">
    <property type="entry name" value="ATPase_P-typ_P_site"/>
</dbReference>
<evidence type="ECO:0000256" key="3">
    <source>
        <dbReference type="ARBA" id="ARBA00022692"/>
    </source>
</evidence>
<dbReference type="HOGENOM" id="CLU_001771_6_3_7"/>
<keyword evidence="4" id="KW-1278">Translocase</keyword>
<dbReference type="PANTHER" id="PTHR48085">
    <property type="entry name" value="CADMIUM/ZINC-TRANSPORTING ATPASE HMA2-RELATED"/>
    <property type="match status" value="1"/>
</dbReference>
<comment type="caution">
    <text evidence="9">Lacks conserved residue(s) required for the propagation of feature annotation.</text>
</comment>
<dbReference type="PROSITE" id="PS00154">
    <property type="entry name" value="ATPASE_E1_E2"/>
    <property type="match status" value="1"/>
</dbReference>
<dbReference type="Pfam" id="PF00122">
    <property type="entry name" value="E1-E2_ATPase"/>
    <property type="match status" value="1"/>
</dbReference>
<evidence type="ECO:0000256" key="4">
    <source>
        <dbReference type="ARBA" id="ARBA00022967"/>
    </source>
</evidence>
<comment type="subcellular location">
    <subcellularLocation>
        <location evidence="9">Cell membrane</location>
    </subcellularLocation>
    <subcellularLocation>
        <location evidence="1">Membrane</location>
    </subcellularLocation>
</comment>
<keyword evidence="9" id="KW-1003">Cell membrane</keyword>
<name>W4LZT3_ENTF1</name>
<keyword evidence="9" id="KW-0479">Metal-binding</keyword>
<evidence type="ECO:0000313" key="12">
    <source>
        <dbReference type="Proteomes" id="UP000019141"/>
    </source>
</evidence>
<dbReference type="Pfam" id="PF00702">
    <property type="entry name" value="Hydrolase"/>
    <property type="match status" value="1"/>
</dbReference>
<dbReference type="InterPro" id="IPR027256">
    <property type="entry name" value="P-typ_ATPase_IB"/>
</dbReference>
<keyword evidence="9" id="KW-0547">Nucleotide-binding</keyword>
<comment type="catalytic activity">
    <reaction evidence="8">
        <text>Zn(2+)(in) + ATP + H2O = Zn(2+)(out) + ADP + phosphate + H(+)</text>
        <dbReference type="Rhea" id="RHEA:20621"/>
        <dbReference type="ChEBI" id="CHEBI:15377"/>
        <dbReference type="ChEBI" id="CHEBI:15378"/>
        <dbReference type="ChEBI" id="CHEBI:29105"/>
        <dbReference type="ChEBI" id="CHEBI:30616"/>
        <dbReference type="ChEBI" id="CHEBI:43474"/>
        <dbReference type="ChEBI" id="CHEBI:456216"/>
        <dbReference type="EC" id="7.2.2.12"/>
    </reaction>
</comment>
<sequence length="703" mass="77386">MLIGLIALFAGSYLVKKSHEQNRISTPNSQTAATLSASVMFDKSRKLIHNVFSSLSSEDRERQQRLLNQDNQVEIEVVERRINRDLILSAGAMGLALLSSFFPALVLVSGLAVLYLLFPIFQLMWNDLRVRRITIIFTDVIVVLVLLASGRHVIAALIAFLSKFSLKMFRRVEAHSQQQLIDVFDTHARKVWVEQDGVEMEVDYEQVRVGDLVTVNPGEVIPIDGRIQDGFALVDQQVLTGEAQPMEKAPGDPVFAATTLLSGRIKILVETAGEDSVAAQIGQILNQTQSYKDTLISRGKKTADDLTLPALLLSGGAWALLGSTQAVAVLYSPLGRDMALWGILSVLNYLQILSRRGILVKDGRVLESIQQIDTVIFDKTGTLTLEQPIVGRIDALNGFNETSILRYAAAAEYRQSHPIAKALIARAEAEGLDLPELDEARYEVGYGIKVSLDHTLIRVGSLRFIEREGIALPEAVQGIRSEADEQGFSLVAVAVDDRLGGLIELQPSIRPEAAEIIRGLKARRKRIYMISGDREHPTRRLAEALGIDRYFAETLPENKANLVQRFRQAGQCVCFVGDGINDAIALQAAHVSVSLRGASSAATDTAQIILMDGSLNHLETLFAIADDFEANMETNRAITIAPGAINIAGIFLFNTGLPLAMVVRYTTLLAGLGNTLQPLIYYQDLEDRERAERETKRLERKLS</sequence>
<evidence type="ECO:0000256" key="1">
    <source>
        <dbReference type="ARBA" id="ARBA00004370"/>
    </source>
</evidence>
<evidence type="ECO:0000256" key="6">
    <source>
        <dbReference type="ARBA" id="ARBA00023136"/>
    </source>
</evidence>
<evidence type="ECO:0000313" key="11">
    <source>
        <dbReference type="EMBL" id="ETX03408.1"/>
    </source>
</evidence>
<dbReference type="SFLD" id="SFLDS00003">
    <property type="entry name" value="Haloacid_Dehalogenase"/>
    <property type="match status" value="1"/>
</dbReference>
<feature type="transmembrane region" description="Helical" evidence="9">
    <location>
        <begin position="133"/>
        <end position="161"/>
    </location>
</feature>
<dbReference type="InterPro" id="IPR008250">
    <property type="entry name" value="ATPase_P-typ_transduc_dom_A_sf"/>
</dbReference>
<evidence type="ECO:0000256" key="8">
    <source>
        <dbReference type="ARBA" id="ARBA00047308"/>
    </source>
</evidence>
<keyword evidence="5 9" id="KW-1133">Transmembrane helix</keyword>
<dbReference type="InterPro" id="IPR044492">
    <property type="entry name" value="P_typ_ATPase_HD_dom"/>
</dbReference>
<dbReference type="InterPro" id="IPR036412">
    <property type="entry name" value="HAD-like_sf"/>
</dbReference>
<dbReference type="SUPFAM" id="SSF81653">
    <property type="entry name" value="Calcium ATPase, transduction domain A"/>
    <property type="match status" value="1"/>
</dbReference>
<dbReference type="GO" id="GO:0005524">
    <property type="term" value="F:ATP binding"/>
    <property type="evidence" value="ECO:0007669"/>
    <property type="project" value="UniProtKB-UniRule"/>
</dbReference>
<reference evidence="11 12" key="1">
    <citation type="journal article" date="2014" name="Nature">
        <title>An environmental bacterial taxon with a large and distinct metabolic repertoire.</title>
        <authorList>
            <person name="Wilson M.C."/>
            <person name="Mori T."/>
            <person name="Ruckert C."/>
            <person name="Uria A.R."/>
            <person name="Helf M.J."/>
            <person name="Takada K."/>
            <person name="Gernert C."/>
            <person name="Steffens U.A."/>
            <person name="Heycke N."/>
            <person name="Schmitt S."/>
            <person name="Rinke C."/>
            <person name="Helfrich E.J."/>
            <person name="Brachmann A.O."/>
            <person name="Gurgui C."/>
            <person name="Wakimoto T."/>
            <person name="Kracht M."/>
            <person name="Crusemann M."/>
            <person name="Hentschel U."/>
            <person name="Abe I."/>
            <person name="Matsunaga S."/>
            <person name="Kalinowski J."/>
            <person name="Takeyama H."/>
            <person name="Piel J."/>
        </authorList>
    </citation>
    <scope>NUCLEOTIDE SEQUENCE [LARGE SCALE GENOMIC DNA]</scope>
    <source>
        <strain evidence="12">TSY1</strain>
    </source>
</reference>
<comment type="caution">
    <text evidence="11">The sequence shown here is derived from an EMBL/GenBank/DDBJ whole genome shotgun (WGS) entry which is preliminary data.</text>
</comment>
<accession>W4LZT3</accession>
<feature type="transmembrane region" description="Helical" evidence="9">
    <location>
        <begin position="90"/>
        <end position="121"/>
    </location>
</feature>
<keyword evidence="6 9" id="KW-0472">Membrane</keyword>